<feature type="compositionally biased region" description="Acidic residues" evidence="1">
    <location>
        <begin position="124"/>
        <end position="140"/>
    </location>
</feature>
<protein>
    <submittedName>
        <fullName evidence="2">Uncharacterized protein</fullName>
    </submittedName>
</protein>
<dbReference type="OrthoDB" id="2435516at2759"/>
<feature type="compositionally biased region" description="Polar residues" evidence="1">
    <location>
        <begin position="85"/>
        <end position="103"/>
    </location>
</feature>
<gene>
    <name evidence="2" type="ORF">KI688_012536</name>
</gene>
<evidence type="ECO:0000313" key="2">
    <source>
        <dbReference type="EMBL" id="KAG9066628.1"/>
    </source>
</evidence>
<keyword evidence="3" id="KW-1185">Reference proteome</keyword>
<dbReference type="AlphaFoldDB" id="A0A9P7XUV1"/>
<feature type="region of interest" description="Disordered" evidence="1">
    <location>
        <begin position="1"/>
        <end position="143"/>
    </location>
</feature>
<organism evidence="2 3">
    <name type="scientific">Linnemannia hyalina</name>
    <dbReference type="NCBI Taxonomy" id="64524"/>
    <lineage>
        <taxon>Eukaryota</taxon>
        <taxon>Fungi</taxon>
        <taxon>Fungi incertae sedis</taxon>
        <taxon>Mucoromycota</taxon>
        <taxon>Mortierellomycotina</taxon>
        <taxon>Mortierellomycetes</taxon>
        <taxon>Mortierellales</taxon>
        <taxon>Mortierellaceae</taxon>
        <taxon>Linnemannia</taxon>
    </lineage>
</organism>
<evidence type="ECO:0000256" key="1">
    <source>
        <dbReference type="SAM" id="MobiDB-lite"/>
    </source>
</evidence>
<feature type="compositionally biased region" description="Low complexity" evidence="1">
    <location>
        <begin position="24"/>
        <end position="38"/>
    </location>
</feature>
<name>A0A9P7XUV1_9FUNG</name>
<sequence>MDRYSKSSEGIHQGSKIARNSFGSLSSSHPASTVSHSTQTGNEHVRLNSNTTTSSSNDSSHHAKAHRGTNIPNHNNNDNLHDEQSMATKDNVVQQQLQKSQFYQRGLHDPITTSNTGKKNKILEDDDDDMAAVATDEDEDIDRKLDPYMYDNVQYS</sequence>
<reference evidence="2" key="1">
    <citation type="submission" date="2021-06" db="EMBL/GenBank/DDBJ databases">
        <title>Genome Sequence of Mortierella hyaline Strain SCG-10, a Cold-Adapted, Nitrate-Reducing Fungus Isolated from Soil in Minnesota, USA.</title>
        <authorList>
            <person name="Aldossari N."/>
        </authorList>
    </citation>
    <scope>NUCLEOTIDE SEQUENCE</scope>
    <source>
        <strain evidence="2">SCG-10</strain>
    </source>
</reference>
<dbReference type="Proteomes" id="UP000707451">
    <property type="component" value="Unassembled WGS sequence"/>
</dbReference>
<proteinExistence type="predicted"/>
<comment type="caution">
    <text evidence="2">The sequence shown here is derived from an EMBL/GenBank/DDBJ whole genome shotgun (WGS) entry which is preliminary data.</text>
</comment>
<dbReference type="EMBL" id="JAHRHY010000009">
    <property type="protein sequence ID" value="KAG9066628.1"/>
    <property type="molecule type" value="Genomic_DNA"/>
</dbReference>
<evidence type="ECO:0000313" key="3">
    <source>
        <dbReference type="Proteomes" id="UP000707451"/>
    </source>
</evidence>
<accession>A0A9P7XUV1</accession>
<feature type="compositionally biased region" description="Low complexity" evidence="1">
    <location>
        <begin position="48"/>
        <end position="58"/>
    </location>
</feature>